<dbReference type="SUPFAM" id="SSF140566">
    <property type="entry name" value="FlgN-like"/>
    <property type="match status" value="1"/>
</dbReference>
<dbReference type="AlphaFoldDB" id="A0A0F3IZ62"/>
<dbReference type="EMBL" id="LAJY01000031">
    <property type="protein sequence ID" value="KJV10889.1"/>
    <property type="molecule type" value="Genomic_DNA"/>
</dbReference>
<keyword evidence="6" id="KW-1185">Reference proteome</keyword>
<dbReference type="OrthoDB" id="9832505at2"/>
<comment type="similarity">
    <text evidence="2">Belongs to the FlgN family.</text>
</comment>
<evidence type="ECO:0000256" key="1">
    <source>
        <dbReference type="ARBA" id="ARBA00002397"/>
    </source>
</evidence>
<evidence type="ECO:0008006" key="7">
    <source>
        <dbReference type="Google" id="ProtNLM"/>
    </source>
</evidence>
<dbReference type="InterPro" id="IPR036679">
    <property type="entry name" value="FlgN-like_sf"/>
</dbReference>
<feature type="region of interest" description="Disordered" evidence="4">
    <location>
        <begin position="151"/>
        <end position="170"/>
    </location>
</feature>
<dbReference type="Gene3D" id="1.20.58.300">
    <property type="entry name" value="FlgN-like"/>
    <property type="match status" value="1"/>
</dbReference>
<keyword evidence="3" id="KW-1005">Bacterial flagellum biogenesis</keyword>
<evidence type="ECO:0000313" key="5">
    <source>
        <dbReference type="EMBL" id="KJV10889.1"/>
    </source>
</evidence>
<protein>
    <recommendedName>
        <fullName evidence="7">Flagellar protein FlgN</fullName>
    </recommendedName>
</protein>
<gene>
    <name evidence="5" type="ORF">VZ95_02010</name>
</gene>
<evidence type="ECO:0000256" key="2">
    <source>
        <dbReference type="ARBA" id="ARBA00007703"/>
    </source>
</evidence>
<proteinExistence type="inferred from homology"/>
<sequence>MTTIKGADMTDFADDDQDRSALAALSFDLREVTELVDRLTAILDEETALIDEGRIAEIEPLQVEKNRLSAAIRQGTGSLEPIIDVLYETEDPDIAADRDDMIDAVLMLKDASEQNERVLRAALRATSRLVSALVHTARNVANEDARAYSAGGSVVKNMPGGPNGSFDQTL</sequence>
<name>A0A0F3IZ62_9PROT</name>
<comment type="caution">
    <text evidence="5">The sequence shown here is derived from an EMBL/GenBank/DDBJ whole genome shotgun (WGS) entry which is preliminary data.</text>
</comment>
<dbReference type="Proteomes" id="UP000033774">
    <property type="component" value="Unassembled WGS sequence"/>
</dbReference>
<evidence type="ECO:0000256" key="4">
    <source>
        <dbReference type="SAM" id="MobiDB-lite"/>
    </source>
</evidence>
<evidence type="ECO:0000256" key="3">
    <source>
        <dbReference type="ARBA" id="ARBA00022795"/>
    </source>
</evidence>
<dbReference type="Pfam" id="PF05130">
    <property type="entry name" value="FlgN"/>
    <property type="match status" value="1"/>
</dbReference>
<reference evidence="5 6" key="1">
    <citation type="submission" date="2015-03" db="EMBL/GenBank/DDBJ databases">
        <title>Draft genome sequence of Elstera litoralis.</title>
        <authorList>
            <person name="Rahalkar M.C."/>
            <person name="Dhakephalkar P.K."/>
            <person name="Pore S.D."/>
            <person name="Arora P."/>
            <person name="Kapse N.G."/>
            <person name="Pandit P.S."/>
        </authorList>
    </citation>
    <scope>NUCLEOTIDE SEQUENCE [LARGE SCALE GENOMIC DNA]</scope>
    <source>
        <strain evidence="5 6">Dia-1</strain>
    </source>
</reference>
<comment type="function">
    <text evidence="1">Required for the efficient initiation of filament assembly.</text>
</comment>
<evidence type="ECO:0000313" key="6">
    <source>
        <dbReference type="Proteomes" id="UP000033774"/>
    </source>
</evidence>
<dbReference type="GO" id="GO:0044780">
    <property type="term" value="P:bacterial-type flagellum assembly"/>
    <property type="evidence" value="ECO:0007669"/>
    <property type="project" value="InterPro"/>
</dbReference>
<dbReference type="InterPro" id="IPR007809">
    <property type="entry name" value="FlgN-like"/>
</dbReference>
<organism evidence="5 6">
    <name type="scientific">Elstera litoralis</name>
    <dbReference type="NCBI Taxonomy" id="552518"/>
    <lineage>
        <taxon>Bacteria</taxon>
        <taxon>Pseudomonadati</taxon>
        <taxon>Pseudomonadota</taxon>
        <taxon>Alphaproteobacteria</taxon>
        <taxon>Rhodospirillales</taxon>
        <taxon>Rhodospirillaceae</taxon>
        <taxon>Elstera</taxon>
    </lineage>
</organism>
<accession>A0A0F3IZ62</accession>